<reference evidence="6 7" key="1">
    <citation type="journal article" date="2011" name="Nat. Biotechnol.">
        <title>Comparative genomic analysis of the thermophilic biomass-degrading fungi Myceliophthora thermophila and Thielavia terrestris.</title>
        <authorList>
            <person name="Berka R.M."/>
            <person name="Grigoriev I.V."/>
            <person name="Otillar R."/>
            <person name="Salamov A."/>
            <person name="Grimwood J."/>
            <person name="Reid I."/>
            <person name="Ishmael N."/>
            <person name="John T."/>
            <person name="Darmond C."/>
            <person name="Moisan M.-C."/>
            <person name="Henrissat B."/>
            <person name="Coutinho P.M."/>
            <person name="Lombard V."/>
            <person name="Natvig D.O."/>
            <person name="Lindquist E."/>
            <person name="Schmutz J."/>
            <person name="Lucas S."/>
            <person name="Harris P."/>
            <person name="Powlowski J."/>
            <person name="Bellemare A."/>
            <person name="Taylor D."/>
            <person name="Butler G."/>
            <person name="de Vries R.P."/>
            <person name="Allijn I.E."/>
            <person name="van den Brink J."/>
            <person name="Ushinsky S."/>
            <person name="Storms R."/>
            <person name="Powell A.J."/>
            <person name="Paulsen I.T."/>
            <person name="Elbourne L.D.H."/>
            <person name="Baker S.E."/>
            <person name="Magnuson J."/>
            <person name="LaBoissiere S."/>
            <person name="Clutterbuck A.J."/>
            <person name="Martinez D."/>
            <person name="Wogulis M."/>
            <person name="de Leon A.L."/>
            <person name="Rey M.W."/>
            <person name="Tsang A."/>
        </authorList>
    </citation>
    <scope>NUCLEOTIDE SEQUENCE [LARGE SCALE GENOMIC DNA]</scope>
    <source>
        <strain evidence="7">ATCC 38088 / NRRL 8126</strain>
    </source>
</reference>
<dbReference type="PROSITE" id="PS50011">
    <property type="entry name" value="PROTEIN_KINASE_DOM"/>
    <property type="match status" value="1"/>
</dbReference>
<dbReference type="PANTHER" id="PTHR24348">
    <property type="entry name" value="SERINE/THREONINE-PROTEIN KINASE UNC-51-RELATED"/>
    <property type="match status" value="1"/>
</dbReference>
<evidence type="ECO:0000256" key="1">
    <source>
        <dbReference type="ARBA" id="ARBA00004623"/>
    </source>
</evidence>
<evidence type="ECO:0000313" key="6">
    <source>
        <dbReference type="EMBL" id="AEO68183.1"/>
    </source>
</evidence>
<evidence type="ECO:0000256" key="4">
    <source>
        <dbReference type="ARBA" id="ARBA00030237"/>
    </source>
</evidence>
<dbReference type="SUPFAM" id="SSF56112">
    <property type="entry name" value="Protein kinase-like (PK-like)"/>
    <property type="match status" value="1"/>
</dbReference>
<dbReference type="GO" id="GO:0034045">
    <property type="term" value="C:phagophore assembly site membrane"/>
    <property type="evidence" value="ECO:0007669"/>
    <property type="project" value="UniProtKB-SubCell"/>
</dbReference>
<sequence length="119" mass="13252">MEYLPHGDLGKHLVQPLPEHEAKIIGKQVLAGLKHMHENSFVHRDLKPQNILVVYPGPDWLVQISDFGISRRLDEDNTVTKNQGTLGFMAPETLGLIPEGSSPYAMDIWSLGALLFVVL</sequence>
<dbReference type="InterPro" id="IPR045269">
    <property type="entry name" value="Atg1-like"/>
</dbReference>
<dbReference type="AlphaFoldDB" id="G2R8C5"/>
<dbReference type="InterPro" id="IPR000719">
    <property type="entry name" value="Prot_kinase_dom"/>
</dbReference>
<accession>G2R8C5</accession>
<dbReference type="InterPro" id="IPR011009">
    <property type="entry name" value="Kinase-like_dom_sf"/>
</dbReference>
<dbReference type="InterPro" id="IPR008271">
    <property type="entry name" value="Ser/Thr_kinase_AS"/>
</dbReference>
<dbReference type="GO" id="GO:0006914">
    <property type="term" value="P:autophagy"/>
    <property type="evidence" value="ECO:0007669"/>
    <property type="project" value="UniProtKB-KW"/>
</dbReference>
<evidence type="ECO:0000256" key="2">
    <source>
        <dbReference type="ARBA" id="ARBA00022448"/>
    </source>
</evidence>
<dbReference type="STRING" id="578455.G2R8C5"/>
<evidence type="ECO:0000313" key="7">
    <source>
        <dbReference type="Proteomes" id="UP000008181"/>
    </source>
</evidence>
<feature type="non-terminal residue" evidence="6">
    <location>
        <position position="119"/>
    </location>
</feature>
<evidence type="ECO:0000256" key="3">
    <source>
        <dbReference type="ARBA" id="ARBA00023006"/>
    </source>
</evidence>
<dbReference type="PRINTS" id="PR00109">
    <property type="entry name" value="TYRKINASE"/>
</dbReference>
<gene>
    <name evidence="6" type="ORF">THITE_52698</name>
</gene>
<protein>
    <recommendedName>
        <fullName evidence="4">Autophagy-related protein 1</fullName>
    </recommendedName>
</protein>
<feature type="domain" description="Protein kinase" evidence="5">
    <location>
        <begin position="1"/>
        <end position="119"/>
    </location>
</feature>
<dbReference type="GO" id="GO:0005524">
    <property type="term" value="F:ATP binding"/>
    <property type="evidence" value="ECO:0007669"/>
    <property type="project" value="InterPro"/>
</dbReference>
<evidence type="ECO:0000259" key="5">
    <source>
        <dbReference type="PROSITE" id="PS50011"/>
    </source>
</evidence>
<keyword evidence="7" id="KW-1185">Reference proteome</keyword>
<dbReference type="Pfam" id="PF00069">
    <property type="entry name" value="Pkinase"/>
    <property type="match status" value="1"/>
</dbReference>
<name>G2R8C5_THETT</name>
<dbReference type="eggNOG" id="KOG0599">
    <property type="taxonomic scope" value="Eukaryota"/>
</dbReference>
<dbReference type="GO" id="GO:0004674">
    <property type="term" value="F:protein serine/threonine kinase activity"/>
    <property type="evidence" value="ECO:0007669"/>
    <property type="project" value="InterPro"/>
</dbReference>
<dbReference type="RefSeq" id="XP_003654519.1">
    <property type="nucleotide sequence ID" value="XM_003654471.1"/>
</dbReference>
<dbReference type="EMBL" id="CP003011">
    <property type="protein sequence ID" value="AEO68183.1"/>
    <property type="molecule type" value="Genomic_DNA"/>
</dbReference>
<proteinExistence type="predicted"/>
<dbReference type="HOGENOM" id="CLU_000288_63_0_1"/>
<dbReference type="Proteomes" id="UP000008181">
    <property type="component" value="Chromosome 3"/>
</dbReference>
<dbReference type="KEGG" id="ttt:THITE_52698"/>
<dbReference type="InterPro" id="IPR001245">
    <property type="entry name" value="Ser-Thr/Tyr_kinase_cat_dom"/>
</dbReference>
<dbReference type="PROSITE" id="PS00108">
    <property type="entry name" value="PROTEIN_KINASE_ST"/>
    <property type="match status" value="1"/>
</dbReference>
<organism evidence="6 7">
    <name type="scientific">Thermothielavioides terrestris (strain ATCC 38088 / NRRL 8126)</name>
    <name type="common">Thielavia terrestris</name>
    <dbReference type="NCBI Taxonomy" id="578455"/>
    <lineage>
        <taxon>Eukaryota</taxon>
        <taxon>Fungi</taxon>
        <taxon>Dikarya</taxon>
        <taxon>Ascomycota</taxon>
        <taxon>Pezizomycotina</taxon>
        <taxon>Sordariomycetes</taxon>
        <taxon>Sordariomycetidae</taxon>
        <taxon>Sordariales</taxon>
        <taxon>Chaetomiaceae</taxon>
        <taxon>Thermothielavioides</taxon>
        <taxon>Thermothielavioides terrestris</taxon>
    </lineage>
</organism>
<dbReference type="GeneID" id="11519838"/>
<dbReference type="OrthoDB" id="10252171at2759"/>
<dbReference type="SMART" id="SM00220">
    <property type="entry name" value="S_TKc"/>
    <property type="match status" value="1"/>
</dbReference>
<comment type="subcellular location">
    <subcellularLocation>
        <location evidence="1">Preautophagosomal structure membrane</location>
        <topology evidence="1">Peripheral membrane protein</topology>
    </subcellularLocation>
</comment>
<keyword evidence="3" id="KW-0072">Autophagy</keyword>
<dbReference type="GO" id="GO:0010506">
    <property type="term" value="P:regulation of autophagy"/>
    <property type="evidence" value="ECO:0007669"/>
    <property type="project" value="InterPro"/>
</dbReference>
<dbReference type="Gene3D" id="1.10.510.10">
    <property type="entry name" value="Transferase(Phosphotransferase) domain 1"/>
    <property type="match status" value="1"/>
</dbReference>
<keyword evidence="2" id="KW-0813">Transport</keyword>